<evidence type="ECO:0000256" key="7">
    <source>
        <dbReference type="PIRSR" id="PIRSR601765-1"/>
    </source>
</evidence>
<feature type="binding site" evidence="7">
    <location>
        <position position="105"/>
    </location>
    <ligand>
        <name>Zn(2+)</name>
        <dbReference type="ChEBI" id="CHEBI:29105"/>
    </ligand>
</feature>
<evidence type="ECO:0000256" key="4">
    <source>
        <dbReference type="ARBA" id="ARBA00022833"/>
    </source>
</evidence>
<evidence type="ECO:0000313" key="10">
    <source>
        <dbReference type="EMBL" id="CDP79542.1"/>
    </source>
</evidence>
<dbReference type="RefSeq" id="WP_078690343.1">
    <property type="nucleotide sequence ID" value="NZ_CP154603.1"/>
</dbReference>
<dbReference type="GO" id="GO:0015976">
    <property type="term" value="P:carbon utilization"/>
    <property type="evidence" value="ECO:0007669"/>
    <property type="project" value="InterPro"/>
</dbReference>
<feature type="binding site" evidence="7">
    <location>
        <position position="46"/>
    </location>
    <ligand>
        <name>Zn(2+)</name>
        <dbReference type="ChEBI" id="CHEBI:29105"/>
    </ligand>
</feature>
<keyword evidence="5 8" id="KW-0456">Lyase</keyword>
<organism evidence="10">
    <name type="scientific">Bartonella schoenbuchensis</name>
    <dbReference type="NCBI Taxonomy" id="165694"/>
    <lineage>
        <taxon>Bacteria</taxon>
        <taxon>Pseudomonadati</taxon>
        <taxon>Pseudomonadota</taxon>
        <taxon>Alphaproteobacteria</taxon>
        <taxon>Hyphomicrobiales</taxon>
        <taxon>Bartonellaceae</taxon>
        <taxon>Bartonella</taxon>
    </lineage>
</organism>
<protein>
    <recommendedName>
        <fullName evidence="2 8">Carbonic anhydrase</fullName>
        <ecNumber evidence="2 8">4.2.1.1</ecNumber>
    </recommendedName>
    <alternativeName>
        <fullName evidence="8">Carbonate dehydratase</fullName>
    </alternativeName>
</protein>
<dbReference type="Gene3D" id="3.40.1050.10">
    <property type="entry name" value="Carbonic anhydrase"/>
    <property type="match status" value="1"/>
</dbReference>
<dbReference type="InterPro" id="IPR015892">
    <property type="entry name" value="Carbonic_anhydrase_CS"/>
</dbReference>
<gene>
    <name evidence="10" type="primary">cynT_2</name>
    <name evidence="9" type="synonym">cynT_1</name>
    <name evidence="9" type="ORF">BN1046_00221</name>
    <name evidence="10" type="ORF">BN1046_00437</name>
</gene>
<comment type="catalytic activity">
    <reaction evidence="6 8">
        <text>hydrogencarbonate + H(+) = CO2 + H2O</text>
        <dbReference type="Rhea" id="RHEA:10748"/>
        <dbReference type="ChEBI" id="CHEBI:15377"/>
        <dbReference type="ChEBI" id="CHEBI:15378"/>
        <dbReference type="ChEBI" id="CHEBI:16526"/>
        <dbReference type="ChEBI" id="CHEBI:17544"/>
        <dbReference type="EC" id="4.2.1.1"/>
    </reaction>
</comment>
<dbReference type="EC" id="4.2.1.1" evidence="2 8"/>
<dbReference type="EMBL" id="HG977194">
    <property type="protein sequence ID" value="CDP79542.1"/>
    <property type="molecule type" value="Genomic_DNA"/>
</dbReference>
<proteinExistence type="inferred from homology"/>
<evidence type="ECO:0000256" key="6">
    <source>
        <dbReference type="ARBA" id="ARBA00048348"/>
    </source>
</evidence>
<comment type="cofactor">
    <cofactor evidence="7">
        <name>Zn(2+)</name>
        <dbReference type="ChEBI" id="CHEBI:29105"/>
    </cofactor>
    <text evidence="7">Binds 1 zinc ion per subunit.</text>
</comment>
<keyword evidence="4 7" id="KW-0862">Zinc</keyword>
<dbReference type="AlphaFoldDB" id="A0A024LQ33"/>
<evidence type="ECO:0000256" key="1">
    <source>
        <dbReference type="ARBA" id="ARBA00006217"/>
    </source>
</evidence>
<dbReference type="InterPro" id="IPR036874">
    <property type="entry name" value="Carbonic_anhydrase_sf"/>
</dbReference>
<comment type="similarity">
    <text evidence="1 8">Belongs to the beta-class carbonic anhydrase family.</text>
</comment>
<dbReference type="PANTHER" id="PTHR11002">
    <property type="entry name" value="CARBONIC ANHYDRASE"/>
    <property type="match status" value="1"/>
</dbReference>
<evidence type="ECO:0000313" key="9">
    <source>
        <dbReference type="EMBL" id="CDP79329.1"/>
    </source>
</evidence>
<evidence type="ECO:0000256" key="3">
    <source>
        <dbReference type="ARBA" id="ARBA00022723"/>
    </source>
</evidence>
<dbReference type="PROSITE" id="PS00705">
    <property type="entry name" value="PROK_CO2_ANHYDRASE_2"/>
    <property type="match status" value="1"/>
</dbReference>
<evidence type="ECO:0000256" key="5">
    <source>
        <dbReference type="ARBA" id="ARBA00023239"/>
    </source>
</evidence>
<dbReference type="Pfam" id="PF00484">
    <property type="entry name" value="Pro_CA"/>
    <property type="match status" value="1"/>
</dbReference>
<dbReference type="SUPFAM" id="SSF53056">
    <property type="entry name" value="beta-carbonic anhydrase, cab"/>
    <property type="match status" value="1"/>
</dbReference>
<keyword evidence="3 7" id="KW-0479">Metal-binding</keyword>
<reference evidence="10" key="2">
    <citation type="submission" date="2014-05" db="EMBL/GenBank/DDBJ databases">
        <title>Genome sequencing of Bartonella spp. isolated from human blood.</title>
        <authorList>
            <person name="Raoult D."/>
        </authorList>
    </citation>
    <scope>NUCLEOTIDE SEQUENCE</scope>
    <source>
        <strain evidence="10">MVT06</strain>
    </source>
</reference>
<dbReference type="GO" id="GO:0004089">
    <property type="term" value="F:carbonate dehydratase activity"/>
    <property type="evidence" value="ECO:0007669"/>
    <property type="project" value="UniProtKB-UniRule"/>
</dbReference>
<dbReference type="EMBL" id="HG977193">
    <property type="protein sequence ID" value="CDP79329.1"/>
    <property type="molecule type" value="Genomic_DNA"/>
</dbReference>
<dbReference type="SMART" id="SM00947">
    <property type="entry name" value="Pro_CA"/>
    <property type="match status" value="1"/>
</dbReference>
<dbReference type="PANTHER" id="PTHR11002:SF76">
    <property type="entry name" value="CARBONIC ANHYDRASE"/>
    <property type="match status" value="1"/>
</dbReference>
<dbReference type="InterPro" id="IPR001765">
    <property type="entry name" value="Carbonic_anhydrase"/>
</dbReference>
<evidence type="ECO:0000256" key="2">
    <source>
        <dbReference type="ARBA" id="ARBA00012925"/>
    </source>
</evidence>
<reference evidence="10" key="1">
    <citation type="submission" date="2013-11" db="EMBL/GenBank/DDBJ databases">
        <authorList>
            <person name="GENOMES U."/>
        </authorList>
    </citation>
    <scope>NUCLEOTIDE SEQUENCE</scope>
    <source>
        <strain evidence="10">MVT06</strain>
    </source>
</reference>
<comment type="function">
    <text evidence="8">Reversible hydration of carbon dioxide.</text>
</comment>
<feature type="binding site" evidence="7">
    <location>
        <position position="108"/>
    </location>
    <ligand>
        <name>Zn(2+)</name>
        <dbReference type="ChEBI" id="CHEBI:29105"/>
    </ligand>
</feature>
<sequence>MTDLPERLLNGYRSFMTNNFSQQAARYRQLAEEGQKPEILMIACCDSRAAPETIFDASPGEIFVVRNVANFVPPFSPGDQYDATAAAIEFAVQSLKVKHVVILGHGRCGGINIVLGEVYKPLSSNNCMGLWMDLLVSAGKGACCRESMTETQRQAALEHFSIRYSLKNLETFPWLKERKDQGLLTVHGAWFDISNGELWSLEQETGHFMRVEEKLLTRS</sequence>
<evidence type="ECO:0000256" key="8">
    <source>
        <dbReference type="RuleBase" id="RU003956"/>
    </source>
</evidence>
<feature type="binding site" evidence="7">
    <location>
        <position position="44"/>
    </location>
    <ligand>
        <name>Zn(2+)</name>
        <dbReference type="ChEBI" id="CHEBI:29105"/>
    </ligand>
</feature>
<name>A0A024LQ33_9HYPH</name>
<dbReference type="GO" id="GO:0008270">
    <property type="term" value="F:zinc ion binding"/>
    <property type="evidence" value="ECO:0007669"/>
    <property type="project" value="UniProtKB-UniRule"/>
</dbReference>
<accession>A0A024LQ33</accession>